<dbReference type="NCBIfam" id="TIGR00449">
    <property type="entry name" value="tgt_general"/>
    <property type="match status" value="1"/>
</dbReference>
<name>A0ABM8IVU8_9CREN</name>
<dbReference type="Proteomes" id="UP001341135">
    <property type="component" value="Chromosome"/>
</dbReference>
<sequence length="369" mass="40974">MPRTLLPGAEPPVVVPVHNLGAGGNTPPFWLPPPRGLGWRHAMFNAFFLGNGYRASMLGEIRAWVDSGAFLFLEAPQRRLAGLHGSGAGSRARGLPRGWSEDLVEEVLRRQERFGADVAFTLDYPLPPGSQVDPGCCPGEVAERIRLTARAAALAYQLRSRRGMRLLVVLQYNGVEALRRLLELLDRELREHAGTGLDGVDGYAVGGLVPHSAKWWLLAQRLQEARRLLGWDTWIHLLGVAGPRNTALLYTAGADSMDSKTYIIAAAKRLYYQPSGAKPARISLRETSPAQKPPCRCPGCTRHETLQEMRRDTQSIALHNLSITLEAAREAREACRDGRLYELLKSQAKENPRIRKALRYVTEPRPCRD</sequence>
<gene>
    <name evidence="3" type="ORF">PABY_12560</name>
</gene>
<evidence type="ECO:0000313" key="3">
    <source>
        <dbReference type="EMBL" id="BES81689.1"/>
    </source>
</evidence>
<dbReference type="PANTHER" id="PTHR46499:SF1">
    <property type="entry name" value="QUEUINE TRNA-RIBOSYLTRANSFERASE"/>
    <property type="match status" value="1"/>
</dbReference>
<dbReference type="InterPro" id="IPR002616">
    <property type="entry name" value="tRNA_ribo_trans-like"/>
</dbReference>
<dbReference type="EMBL" id="AP028907">
    <property type="protein sequence ID" value="BES81689.1"/>
    <property type="molecule type" value="Genomic_DNA"/>
</dbReference>
<protein>
    <recommendedName>
        <fullName evidence="2">tRNA-guanine(15) transglycosylase-like domain-containing protein</fullName>
    </recommendedName>
</protein>
<dbReference type="SUPFAM" id="SSF51713">
    <property type="entry name" value="tRNA-guanine transglycosylase"/>
    <property type="match status" value="1"/>
</dbReference>
<evidence type="ECO:0000256" key="1">
    <source>
        <dbReference type="ARBA" id="ARBA00022694"/>
    </source>
</evidence>
<proteinExistence type="predicted"/>
<keyword evidence="1" id="KW-0819">tRNA processing</keyword>
<evidence type="ECO:0000259" key="2">
    <source>
        <dbReference type="Pfam" id="PF01702"/>
    </source>
</evidence>
<evidence type="ECO:0000313" key="4">
    <source>
        <dbReference type="Proteomes" id="UP001341135"/>
    </source>
</evidence>
<dbReference type="PANTHER" id="PTHR46499">
    <property type="entry name" value="QUEUINE TRNA-RIBOSYLTRANSFERASE"/>
    <property type="match status" value="1"/>
</dbReference>
<feature type="domain" description="tRNA-guanine(15) transglycosylase-like" evidence="2">
    <location>
        <begin position="105"/>
        <end position="351"/>
    </location>
</feature>
<accession>A0ABM8IVU8</accession>
<dbReference type="InterPro" id="IPR036511">
    <property type="entry name" value="TGT-like_sf"/>
</dbReference>
<dbReference type="GeneID" id="89289273"/>
<reference evidence="3 4" key="1">
    <citation type="submission" date="2023-09" db="EMBL/GenBank/DDBJ databases">
        <title>Pyrofollis japonicus gen. nov. sp. nov., a novel member of the family Pyrodictiaceae isolated from the Iheya North hydrothermal field.</title>
        <authorList>
            <person name="Miyazaki U."/>
            <person name="Sanari M."/>
            <person name="Tame A."/>
            <person name="Kitajima M."/>
            <person name="Okamoto A."/>
            <person name="Sawayama S."/>
            <person name="Miyazaki J."/>
            <person name="Takai K."/>
            <person name="Nakagawa S."/>
        </authorList>
    </citation>
    <scope>NUCLEOTIDE SEQUENCE [LARGE SCALE GENOMIC DNA]</scope>
    <source>
        <strain evidence="3 4">AV2</strain>
    </source>
</reference>
<keyword evidence="4" id="KW-1185">Reference proteome</keyword>
<dbReference type="RefSeq" id="WP_338248315.1">
    <property type="nucleotide sequence ID" value="NZ_AP028907.1"/>
</dbReference>
<dbReference type="Pfam" id="PF01702">
    <property type="entry name" value="TGT"/>
    <property type="match status" value="1"/>
</dbReference>
<dbReference type="Gene3D" id="3.20.20.105">
    <property type="entry name" value="Queuine tRNA-ribosyltransferase-like"/>
    <property type="match status" value="1"/>
</dbReference>
<dbReference type="InterPro" id="IPR050076">
    <property type="entry name" value="ArchSynthase1/Queuine_TRR"/>
</dbReference>
<organism evidence="3 4">
    <name type="scientific">Pyrodictium abyssi</name>
    <dbReference type="NCBI Taxonomy" id="54256"/>
    <lineage>
        <taxon>Archaea</taxon>
        <taxon>Thermoproteota</taxon>
        <taxon>Thermoprotei</taxon>
        <taxon>Desulfurococcales</taxon>
        <taxon>Pyrodictiaceae</taxon>
        <taxon>Pyrodictium</taxon>
    </lineage>
</organism>